<dbReference type="EMBL" id="JXTC01000062">
    <property type="protein sequence ID" value="PON92749.1"/>
    <property type="molecule type" value="Genomic_DNA"/>
</dbReference>
<proteinExistence type="predicted"/>
<dbReference type="Proteomes" id="UP000237000">
    <property type="component" value="Unassembled WGS sequence"/>
</dbReference>
<accession>A0A2P5F4T5</accession>
<sequence>MYLPTIYQIQDSNQSRSKQKTRVKLTSKHRIRKNEKNKEKISAPEMFQVQWVK</sequence>
<reference evidence="3" key="1">
    <citation type="submission" date="2016-06" db="EMBL/GenBank/DDBJ databases">
        <title>Parallel loss of symbiosis genes in relatives of nitrogen-fixing non-legume Parasponia.</title>
        <authorList>
            <person name="Van Velzen R."/>
            <person name="Holmer R."/>
            <person name="Bu F."/>
            <person name="Rutten L."/>
            <person name="Van Zeijl A."/>
            <person name="Liu W."/>
            <person name="Santuari L."/>
            <person name="Cao Q."/>
            <person name="Sharma T."/>
            <person name="Shen D."/>
            <person name="Roswanjaya Y."/>
            <person name="Wardhani T."/>
            <person name="Kalhor M.S."/>
            <person name="Jansen J."/>
            <person name="Van den Hoogen J."/>
            <person name="Gungor B."/>
            <person name="Hartog M."/>
            <person name="Hontelez J."/>
            <person name="Verver J."/>
            <person name="Yang W.-C."/>
            <person name="Schijlen E."/>
            <person name="Repin R."/>
            <person name="Schilthuizen M."/>
            <person name="Schranz E."/>
            <person name="Heidstra R."/>
            <person name="Miyata K."/>
            <person name="Fedorova E."/>
            <person name="Kohlen W."/>
            <person name="Bisseling T."/>
            <person name="Smit S."/>
            <person name="Geurts R."/>
        </authorList>
    </citation>
    <scope>NUCLEOTIDE SEQUENCE [LARGE SCALE GENOMIC DNA]</scope>
    <source>
        <strain evidence="3">cv. RG33-2</strain>
    </source>
</reference>
<protein>
    <submittedName>
        <fullName evidence="2">Uncharacterized protein</fullName>
    </submittedName>
</protein>
<feature type="region of interest" description="Disordered" evidence="1">
    <location>
        <begin position="9"/>
        <end position="40"/>
    </location>
</feature>
<dbReference type="AlphaFoldDB" id="A0A2P5F4T5"/>
<name>A0A2P5F4T5_TREOI</name>
<evidence type="ECO:0000256" key="1">
    <source>
        <dbReference type="SAM" id="MobiDB-lite"/>
    </source>
</evidence>
<keyword evidence="3" id="KW-1185">Reference proteome</keyword>
<dbReference type="OrthoDB" id="10456432at2759"/>
<feature type="compositionally biased region" description="Basic residues" evidence="1">
    <location>
        <begin position="17"/>
        <end position="33"/>
    </location>
</feature>
<organism evidence="2 3">
    <name type="scientific">Trema orientale</name>
    <name type="common">Charcoal tree</name>
    <name type="synonym">Celtis orientalis</name>
    <dbReference type="NCBI Taxonomy" id="63057"/>
    <lineage>
        <taxon>Eukaryota</taxon>
        <taxon>Viridiplantae</taxon>
        <taxon>Streptophyta</taxon>
        <taxon>Embryophyta</taxon>
        <taxon>Tracheophyta</taxon>
        <taxon>Spermatophyta</taxon>
        <taxon>Magnoliopsida</taxon>
        <taxon>eudicotyledons</taxon>
        <taxon>Gunneridae</taxon>
        <taxon>Pentapetalae</taxon>
        <taxon>rosids</taxon>
        <taxon>fabids</taxon>
        <taxon>Rosales</taxon>
        <taxon>Cannabaceae</taxon>
        <taxon>Trema</taxon>
    </lineage>
</organism>
<evidence type="ECO:0000313" key="2">
    <source>
        <dbReference type="EMBL" id="PON92749.1"/>
    </source>
</evidence>
<evidence type="ECO:0000313" key="3">
    <source>
        <dbReference type="Proteomes" id="UP000237000"/>
    </source>
</evidence>
<comment type="caution">
    <text evidence="2">The sequence shown here is derived from an EMBL/GenBank/DDBJ whole genome shotgun (WGS) entry which is preliminary data.</text>
</comment>
<gene>
    <name evidence="2" type="ORF">TorRG33x02_113470</name>
</gene>
<dbReference type="InParanoid" id="A0A2P5F4T5"/>